<dbReference type="InterPro" id="IPR004358">
    <property type="entry name" value="Sig_transdc_His_kin-like_C"/>
</dbReference>
<feature type="transmembrane region" description="Helical" evidence="5">
    <location>
        <begin position="166"/>
        <end position="186"/>
    </location>
</feature>
<feature type="transmembrane region" description="Helical" evidence="5">
    <location>
        <begin position="135"/>
        <end position="154"/>
    </location>
</feature>
<feature type="transmembrane region" description="Helical" evidence="5">
    <location>
        <begin position="6"/>
        <end position="22"/>
    </location>
</feature>
<dbReference type="InterPro" id="IPR036890">
    <property type="entry name" value="HATPase_C_sf"/>
</dbReference>
<dbReference type="SMART" id="SM00387">
    <property type="entry name" value="HATPase_c"/>
    <property type="match status" value="1"/>
</dbReference>
<evidence type="ECO:0000313" key="7">
    <source>
        <dbReference type="EMBL" id="RDU98970.1"/>
    </source>
</evidence>
<dbReference type="PANTHER" id="PTHR43547">
    <property type="entry name" value="TWO-COMPONENT HISTIDINE KINASE"/>
    <property type="match status" value="1"/>
</dbReference>
<keyword evidence="3" id="KW-0597">Phosphoprotein</keyword>
<dbReference type="OrthoDB" id="8573961at2"/>
<accession>A0A3D8K1H5</accession>
<keyword evidence="7" id="KW-0418">Kinase</keyword>
<comment type="catalytic activity">
    <reaction evidence="1">
        <text>ATP + protein L-histidine = ADP + protein N-phospho-L-histidine.</text>
        <dbReference type="EC" id="2.7.13.3"/>
    </reaction>
</comment>
<feature type="region of interest" description="Disordered" evidence="4">
    <location>
        <begin position="460"/>
        <end position="481"/>
    </location>
</feature>
<evidence type="ECO:0000256" key="2">
    <source>
        <dbReference type="ARBA" id="ARBA00012438"/>
    </source>
</evidence>
<feature type="transmembrane region" description="Helical" evidence="5">
    <location>
        <begin position="29"/>
        <end position="49"/>
    </location>
</feature>
<dbReference type="PANTHER" id="PTHR43547:SF2">
    <property type="entry name" value="HYBRID SIGNAL TRANSDUCTION HISTIDINE KINASE C"/>
    <property type="match status" value="1"/>
</dbReference>
<dbReference type="PRINTS" id="PR00344">
    <property type="entry name" value="BCTRLSENSOR"/>
</dbReference>
<dbReference type="RefSeq" id="WP_115533785.1">
    <property type="nucleotide sequence ID" value="NZ_QRGA01000006.1"/>
</dbReference>
<sequence>MYSLLPAFVSALFLGFGAYVLITEGLTRVSVPFAAMCATTFVWQGTWAFLFQTTSPSVANVLVKIGYLFILFLPTTLYHFSVEVVSRRRERRAVLVSYVLCVALAVLLVSGNTFVDGFYSYFFGYYPRAGRLHPIHVIQTIVVVSRSAWLLFSTRRKMNAVGVRKLLGLCSIGVIVYSLAAVDYAANYGYAFYPPGFIFITISLGMLAVAIVRHGLMGPYIVLATMAHEVATPLATIGMHADELRMALPDLMRGYRLAVQHRLCEDTLVLSGEPDRLPGLASAILRQVGSTSSVVEMSLASLTLHRLDKRGFAAHSIGACVEAAIDRFPFRPGERSLVSVTPIDPAIEFSGSDSLLIFVLFNLLKNALQAIDAAGKGQIQIGARRSEGFCVLHFSDSGPGISADVLPRIFEPFYSTKAHGRGSGVGLSFCRRVCDALGGGISCESELGIHTTFTLQLPEPGSAADRARHDLPPRSRRYRVG</sequence>
<reference evidence="7 8" key="1">
    <citation type="submission" date="2018-08" db="EMBL/GenBank/DDBJ databases">
        <title>Paraburkholderia sp. DHOM06 isolated from forest soil.</title>
        <authorList>
            <person name="Gao Z.-H."/>
            <person name="Qiu L.-H."/>
        </authorList>
    </citation>
    <scope>NUCLEOTIDE SEQUENCE [LARGE SCALE GENOMIC DNA]</scope>
    <source>
        <strain evidence="7 8">DHOM06</strain>
    </source>
</reference>
<evidence type="ECO:0000256" key="3">
    <source>
        <dbReference type="ARBA" id="ARBA00022553"/>
    </source>
</evidence>
<dbReference type="Proteomes" id="UP000256838">
    <property type="component" value="Unassembled WGS sequence"/>
</dbReference>
<evidence type="ECO:0000259" key="6">
    <source>
        <dbReference type="PROSITE" id="PS50109"/>
    </source>
</evidence>
<evidence type="ECO:0000256" key="4">
    <source>
        <dbReference type="SAM" id="MobiDB-lite"/>
    </source>
</evidence>
<dbReference type="InterPro" id="IPR005467">
    <property type="entry name" value="His_kinase_dom"/>
</dbReference>
<dbReference type="EC" id="2.7.13.3" evidence="2"/>
<evidence type="ECO:0000313" key="8">
    <source>
        <dbReference type="Proteomes" id="UP000256838"/>
    </source>
</evidence>
<dbReference type="PROSITE" id="PS50109">
    <property type="entry name" value="HIS_KIN"/>
    <property type="match status" value="1"/>
</dbReference>
<feature type="transmembrane region" description="Helical" evidence="5">
    <location>
        <begin position="192"/>
        <end position="212"/>
    </location>
</feature>
<keyword evidence="5" id="KW-0812">Transmembrane</keyword>
<name>A0A3D8K1H5_9BURK</name>
<keyword evidence="5" id="KW-0472">Membrane</keyword>
<keyword evidence="7" id="KW-0808">Transferase</keyword>
<evidence type="ECO:0000256" key="1">
    <source>
        <dbReference type="ARBA" id="ARBA00000085"/>
    </source>
</evidence>
<feature type="transmembrane region" description="Helical" evidence="5">
    <location>
        <begin position="61"/>
        <end position="81"/>
    </location>
</feature>
<dbReference type="Gene3D" id="3.30.565.10">
    <property type="entry name" value="Histidine kinase-like ATPase, C-terminal domain"/>
    <property type="match status" value="1"/>
</dbReference>
<dbReference type="InterPro" id="IPR003594">
    <property type="entry name" value="HATPase_dom"/>
</dbReference>
<proteinExistence type="predicted"/>
<dbReference type="SUPFAM" id="SSF55874">
    <property type="entry name" value="ATPase domain of HSP90 chaperone/DNA topoisomerase II/histidine kinase"/>
    <property type="match status" value="1"/>
</dbReference>
<gene>
    <name evidence="7" type="ORF">DWV00_12080</name>
</gene>
<protein>
    <recommendedName>
        <fullName evidence="2">histidine kinase</fullName>
        <ecNumber evidence="2">2.7.13.3</ecNumber>
    </recommendedName>
</protein>
<keyword evidence="5" id="KW-1133">Transmembrane helix</keyword>
<dbReference type="EMBL" id="QRGA01000006">
    <property type="protein sequence ID" value="RDU98970.1"/>
    <property type="molecule type" value="Genomic_DNA"/>
</dbReference>
<feature type="transmembrane region" description="Helical" evidence="5">
    <location>
        <begin position="93"/>
        <end position="115"/>
    </location>
</feature>
<dbReference type="GO" id="GO:0000155">
    <property type="term" value="F:phosphorelay sensor kinase activity"/>
    <property type="evidence" value="ECO:0007669"/>
    <property type="project" value="TreeGrafter"/>
</dbReference>
<dbReference type="Pfam" id="PF16927">
    <property type="entry name" value="HisKA_7TM"/>
    <property type="match status" value="1"/>
</dbReference>
<dbReference type="InterPro" id="IPR031621">
    <property type="entry name" value="HisKA_7TM"/>
</dbReference>
<organism evidence="7 8">
    <name type="scientific">Trinickia dinghuensis</name>
    <dbReference type="NCBI Taxonomy" id="2291023"/>
    <lineage>
        <taxon>Bacteria</taxon>
        <taxon>Pseudomonadati</taxon>
        <taxon>Pseudomonadota</taxon>
        <taxon>Betaproteobacteria</taxon>
        <taxon>Burkholderiales</taxon>
        <taxon>Burkholderiaceae</taxon>
        <taxon>Trinickia</taxon>
    </lineage>
</organism>
<comment type="caution">
    <text evidence="7">The sequence shown here is derived from an EMBL/GenBank/DDBJ whole genome shotgun (WGS) entry which is preliminary data.</text>
</comment>
<dbReference type="CDD" id="cd00075">
    <property type="entry name" value="HATPase"/>
    <property type="match status" value="1"/>
</dbReference>
<dbReference type="AlphaFoldDB" id="A0A3D8K1H5"/>
<keyword evidence="8" id="KW-1185">Reference proteome</keyword>
<dbReference type="Pfam" id="PF02518">
    <property type="entry name" value="HATPase_c"/>
    <property type="match status" value="1"/>
</dbReference>
<feature type="domain" description="Histidine kinase" evidence="6">
    <location>
        <begin position="225"/>
        <end position="461"/>
    </location>
</feature>
<evidence type="ECO:0000256" key="5">
    <source>
        <dbReference type="SAM" id="Phobius"/>
    </source>
</evidence>